<reference evidence="3" key="1">
    <citation type="submission" date="2017-02" db="EMBL/GenBank/DDBJ databases">
        <authorList>
            <person name="Tafer H."/>
            <person name="Lopandic K."/>
        </authorList>
    </citation>
    <scope>NUCLEOTIDE SEQUENCE [LARGE SCALE GENOMIC DNA]</scope>
    <source>
        <strain evidence="3">CBS 366.77</strain>
    </source>
</reference>
<feature type="transmembrane region" description="Helical" evidence="1">
    <location>
        <begin position="125"/>
        <end position="141"/>
    </location>
</feature>
<evidence type="ECO:0000313" key="2">
    <source>
        <dbReference type="EMBL" id="RJE22652.1"/>
    </source>
</evidence>
<feature type="transmembrane region" description="Helical" evidence="1">
    <location>
        <begin position="96"/>
        <end position="116"/>
    </location>
</feature>
<sequence>MPNIRLNPKFVTHTKINSLWEQIILPLDSHLPSASDPPQFLDEVPDNELGKYGISRVPFDFEIKNYDSNNTEYPPVLFCPFLNQSSTDIQPTRPSWILRLLSFVTIILLQILRLLIGVSGIHGTVLWKFIAILLHGLVGPIQEGEYLHLTLSYATILPANVFLLGGGFENFRLPFYGSWQARAVLEYRENDKLHHPHVILITLQSCNGQEDSMLMGELAPIIEAMKNHADQPRVLEGDDEEKLFEALENDPTIRKELAFAQGTRFPILMASLLGPQHARLFYACMDNDQLVIRQSKLFSFEKGATAPWDFFACWLLSRPLPEYAAE</sequence>
<dbReference type="OrthoDB" id="4436899at2759"/>
<organism evidence="2 3">
    <name type="scientific">Aspergillus sclerotialis</name>
    <dbReference type="NCBI Taxonomy" id="2070753"/>
    <lineage>
        <taxon>Eukaryota</taxon>
        <taxon>Fungi</taxon>
        <taxon>Dikarya</taxon>
        <taxon>Ascomycota</taxon>
        <taxon>Pezizomycotina</taxon>
        <taxon>Eurotiomycetes</taxon>
        <taxon>Eurotiomycetidae</taxon>
        <taxon>Eurotiales</taxon>
        <taxon>Aspergillaceae</taxon>
        <taxon>Aspergillus</taxon>
        <taxon>Aspergillus subgen. Polypaecilum</taxon>
    </lineage>
</organism>
<dbReference type="AlphaFoldDB" id="A0A3A2ZHR2"/>
<evidence type="ECO:0000313" key="3">
    <source>
        <dbReference type="Proteomes" id="UP000266188"/>
    </source>
</evidence>
<feature type="transmembrane region" description="Helical" evidence="1">
    <location>
        <begin position="147"/>
        <end position="168"/>
    </location>
</feature>
<dbReference type="EMBL" id="MVGC01000157">
    <property type="protein sequence ID" value="RJE22652.1"/>
    <property type="molecule type" value="Genomic_DNA"/>
</dbReference>
<proteinExistence type="predicted"/>
<keyword evidence="1" id="KW-1133">Transmembrane helix</keyword>
<gene>
    <name evidence="2" type="ORF">PHISCL_04996</name>
</gene>
<name>A0A3A2ZHR2_9EURO</name>
<comment type="caution">
    <text evidence="2">The sequence shown here is derived from an EMBL/GenBank/DDBJ whole genome shotgun (WGS) entry which is preliminary data.</text>
</comment>
<evidence type="ECO:0000256" key="1">
    <source>
        <dbReference type="SAM" id="Phobius"/>
    </source>
</evidence>
<accession>A0A3A2ZHR2</accession>
<dbReference type="STRING" id="2070753.A0A3A2ZHR2"/>
<keyword evidence="1" id="KW-0812">Transmembrane</keyword>
<keyword evidence="3" id="KW-1185">Reference proteome</keyword>
<dbReference type="Proteomes" id="UP000266188">
    <property type="component" value="Unassembled WGS sequence"/>
</dbReference>
<keyword evidence="1" id="KW-0472">Membrane</keyword>
<protein>
    <submittedName>
        <fullName evidence="2">Uncharacterized protein</fullName>
    </submittedName>
</protein>